<accession>A0A250X103</accession>
<dbReference type="OrthoDB" id="34984at2759"/>
<evidence type="ECO:0008006" key="3">
    <source>
        <dbReference type="Google" id="ProtNLM"/>
    </source>
</evidence>
<organism evidence="1 2">
    <name type="scientific">Chlamydomonas eustigma</name>
    <dbReference type="NCBI Taxonomy" id="1157962"/>
    <lineage>
        <taxon>Eukaryota</taxon>
        <taxon>Viridiplantae</taxon>
        <taxon>Chlorophyta</taxon>
        <taxon>core chlorophytes</taxon>
        <taxon>Chlorophyceae</taxon>
        <taxon>CS clade</taxon>
        <taxon>Chlamydomonadales</taxon>
        <taxon>Chlamydomonadaceae</taxon>
        <taxon>Chlamydomonas</taxon>
    </lineage>
</organism>
<dbReference type="InterPro" id="IPR027417">
    <property type="entry name" value="P-loop_NTPase"/>
</dbReference>
<dbReference type="SUPFAM" id="SSF52540">
    <property type="entry name" value="P-loop containing nucleoside triphosphate hydrolases"/>
    <property type="match status" value="1"/>
</dbReference>
<dbReference type="EMBL" id="BEGY01000017">
    <property type="protein sequence ID" value="GAX76430.1"/>
    <property type="molecule type" value="Genomic_DNA"/>
</dbReference>
<dbReference type="AlphaFoldDB" id="A0A250X103"/>
<protein>
    <recommendedName>
        <fullName evidence="3">Sulfotransferase</fullName>
    </recommendedName>
</protein>
<comment type="caution">
    <text evidence="1">The sequence shown here is derived from an EMBL/GenBank/DDBJ whole genome shotgun (WGS) entry which is preliminary data.</text>
</comment>
<evidence type="ECO:0000313" key="2">
    <source>
        <dbReference type="Proteomes" id="UP000232323"/>
    </source>
</evidence>
<name>A0A250X103_9CHLO</name>
<proteinExistence type="predicted"/>
<keyword evidence="2" id="KW-1185">Reference proteome</keyword>
<sequence length="289" mass="33610">MDSKIQRIIIIGERHSGTNFISELVRSNLQLRYAFHPLDFFTSIKCDDPWPPKHGYQTLKEPTPGGLSEPYEYNTSLAIVAFRNPWDWVLSMHRDCWCKDKLKHAAKTFEAFLTSRWQDNCPKPWLGETRRGSCRNILECRAYKLQNYLNMTTWAPHVEFVNHERIHSTEGSLSWLKALVTKYNLDVREEGLRPIDHYTSAPPITALRRTYNHEASEKTSVWFNQDQLRYNVTLRQMVALVNKFMVQKEELAAGYSVMELPELESKDVDINDEVHQVAVVAAMAVAEQH</sequence>
<gene>
    <name evidence="1" type="ORF">CEUSTIGMA_g3875.t1</name>
</gene>
<evidence type="ECO:0000313" key="1">
    <source>
        <dbReference type="EMBL" id="GAX76430.1"/>
    </source>
</evidence>
<reference evidence="1 2" key="1">
    <citation type="submission" date="2017-08" db="EMBL/GenBank/DDBJ databases">
        <title>Acidophilic green algal genome provides insights into adaptation to an acidic environment.</title>
        <authorList>
            <person name="Hirooka S."/>
            <person name="Hirose Y."/>
            <person name="Kanesaki Y."/>
            <person name="Higuchi S."/>
            <person name="Fujiwara T."/>
            <person name="Onuma R."/>
            <person name="Era A."/>
            <person name="Ohbayashi R."/>
            <person name="Uzuka A."/>
            <person name="Nozaki H."/>
            <person name="Yoshikawa H."/>
            <person name="Miyagishima S.Y."/>
        </authorList>
    </citation>
    <scope>NUCLEOTIDE SEQUENCE [LARGE SCALE GENOMIC DNA]</scope>
    <source>
        <strain evidence="1 2">NIES-2499</strain>
    </source>
</reference>
<dbReference type="Proteomes" id="UP000232323">
    <property type="component" value="Unassembled WGS sequence"/>
</dbReference>